<dbReference type="InterPro" id="IPR010998">
    <property type="entry name" value="Integrase_recombinase_N"/>
</dbReference>
<dbReference type="AlphaFoldDB" id="A0A9D1GRB1"/>
<dbReference type="GO" id="GO:0015074">
    <property type="term" value="P:DNA integration"/>
    <property type="evidence" value="ECO:0007669"/>
    <property type="project" value="InterPro"/>
</dbReference>
<sequence length="318" mass="37408">MQSNFKTTISLEDVFSLFVQKNQEFKSMELNALLKLYIQIQESKVRPDTIRMYRDHLEDMINFFNAYGVYESKHINQAVIDRYIRYSQTVAKNKNITINKRIGILTAMLKRTAEAGLITMPEFKFQKLKETPAKIEVITAESVKKILNQIDSMKLSHQVMIYILLTTGIRRNEVVHIKTQNINFKNKSIYLDFTKTGKPRFCYFAEKLEKLLLLLIAKNNPDNPYLFQSPHKGHLHMDKGTVSSMLNKLKNDLNIDILSSHRFRHLYATQLLRNGADIYSVKELMGHQRLEITQRYIDFTNEEIKQNNFKYNPLKNFE</sequence>
<dbReference type="PANTHER" id="PTHR30349">
    <property type="entry name" value="PHAGE INTEGRASE-RELATED"/>
    <property type="match status" value="1"/>
</dbReference>
<keyword evidence="2" id="KW-0233">DNA recombination</keyword>
<evidence type="ECO:0000259" key="5">
    <source>
        <dbReference type="PROSITE" id="PS51900"/>
    </source>
</evidence>
<dbReference type="InterPro" id="IPR011010">
    <property type="entry name" value="DNA_brk_join_enz"/>
</dbReference>
<comment type="caution">
    <text evidence="6">The sequence shown here is derived from an EMBL/GenBank/DDBJ whole genome shotgun (WGS) entry which is preliminary data.</text>
</comment>
<dbReference type="InterPro" id="IPR050090">
    <property type="entry name" value="Tyrosine_recombinase_XerCD"/>
</dbReference>
<dbReference type="EMBL" id="DVLF01000135">
    <property type="protein sequence ID" value="HIT50242.1"/>
    <property type="molecule type" value="Genomic_DNA"/>
</dbReference>
<dbReference type="Proteomes" id="UP000886758">
    <property type="component" value="Unassembled WGS sequence"/>
</dbReference>
<evidence type="ECO:0000259" key="4">
    <source>
        <dbReference type="PROSITE" id="PS51898"/>
    </source>
</evidence>
<name>A0A9D1GRB1_9MOLU</name>
<feature type="domain" description="Tyr recombinase" evidence="4">
    <location>
        <begin position="133"/>
        <end position="309"/>
    </location>
</feature>
<proteinExistence type="predicted"/>
<gene>
    <name evidence="6" type="ORF">IAD46_04370</name>
</gene>
<reference evidence="6" key="2">
    <citation type="journal article" date="2021" name="PeerJ">
        <title>Extensive microbial diversity within the chicken gut microbiome revealed by metagenomics and culture.</title>
        <authorList>
            <person name="Gilroy R."/>
            <person name="Ravi A."/>
            <person name="Getino M."/>
            <person name="Pursley I."/>
            <person name="Horton D.L."/>
            <person name="Alikhan N.F."/>
            <person name="Baker D."/>
            <person name="Gharbi K."/>
            <person name="Hall N."/>
            <person name="Watson M."/>
            <person name="Adriaenssens E.M."/>
            <person name="Foster-Nyarko E."/>
            <person name="Jarju S."/>
            <person name="Secka A."/>
            <person name="Antonio M."/>
            <person name="Oren A."/>
            <person name="Chaudhuri R.R."/>
            <person name="La Ragione R."/>
            <person name="Hildebrand F."/>
            <person name="Pallen M.J."/>
        </authorList>
    </citation>
    <scope>NUCLEOTIDE SEQUENCE</scope>
    <source>
        <strain evidence="6">ChiW17-6978</strain>
    </source>
</reference>
<dbReference type="GO" id="GO:0003677">
    <property type="term" value="F:DNA binding"/>
    <property type="evidence" value="ECO:0007669"/>
    <property type="project" value="UniProtKB-UniRule"/>
</dbReference>
<keyword evidence="1 3" id="KW-0238">DNA-binding</keyword>
<evidence type="ECO:0000256" key="3">
    <source>
        <dbReference type="PROSITE-ProRule" id="PRU01248"/>
    </source>
</evidence>
<dbReference type="Gene3D" id="1.10.150.130">
    <property type="match status" value="1"/>
</dbReference>
<dbReference type="PROSITE" id="PS51898">
    <property type="entry name" value="TYR_RECOMBINASE"/>
    <property type="match status" value="1"/>
</dbReference>
<evidence type="ECO:0000256" key="1">
    <source>
        <dbReference type="ARBA" id="ARBA00023125"/>
    </source>
</evidence>
<accession>A0A9D1GRB1</accession>
<dbReference type="InterPro" id="IPR044068">
    <property type="entry name" value="CB"/>
</dbReference>
<dbReference type="InterPro" id="IPR013762">
    <property type="entry name" value="Integrase-like_cat_sf"/>
</dbReference>
<dbReference type="Pfam" id="PF00589">
    <property type="entry name" value="Phage_integrase"/>
    <property type="match status" value="1"/>
</dbReference>
<feature type="domain" description="Core-binding (CB)" evidence="5">
    <location>
        <begin position="28"/>
        <end position="113"/>
    </location>
</feature>
<evidence type="ECO:0000256" key="2">
    <source>
        <dbReference type="ARBA" id="ARBA00023172"/>
    </source>
</evidence>
<dbReference type="PROSITE" id="PS51900">
    <property type="entry name" value="CB"/>
    <property type="match status" value="1"/>
</dbReference>
<dbReference type="GO" id="GO:0006310">
    <property type="term" value="P:DNA recombination"/>
    <property type="evidence" value="ECO:0007669"/>
    <property type="project" value="UniProtKB-KW"/>
</dbReference>
<organism evidence="6 7">
    <name type="scientific">Candidatus Pelethenecus faecipullorum</name>
    <dbReference type="NCBI Taxonomy" id="2840900"/>
    <lineage>
        <taxon>Bacteria</taxon>
        <taxon>Bacillati</taxon>
        <taxon>Mycoplasmatota</taxon>
        <taxon>Mollicutes</taxon>
        <taxon>Candidatus Pelethenecus</taxon>
    </lineage>
</organism>
<protein>
    <submittedName>
        <fullName evidence="6">Tyrosine-type recombinase/integrase</fullName>
    </submittedName>
</protein>
<dbReference type="SUPFAM" id="SSF56349">
    <property type="entry name" value="DNA breaking-rejoining enzymes"/>
    <property type="match status" value="1"/>
</dbReference>
<evidence type="ECO:0000313" key="6">
    <source>
        <dbReference type="EMBL" id="HIT50242.1"/>
    </source>
</evidence>
<evidence type="ECO:0000313" key="7">
    <source>
        <dbReference type="Proteomes" id="UP000886758"/>
    </source>
</evidence>
<dbReference type="CDD" id="cd00397">
    <property type="entry name" value="DNA_BRE_C"/>
    <property type="match status" value="1"/>
</dbReference>
<dbReference type="InterPro" id="IPR002104">
    <property type="entry name" value="Integrase_catalytic"/>
</dbReference>
<reference evidence="6" key="1">
    <citation type="submission" date="2020-10" db="EMBL/GenBank/DDBJ databases">
        <authorList>
            <person name="Gilroy R."/>
        </authorList>
    </citation>
    <scope>NUCLEOTIDE SEQUENCE</scope>
    <source>
        <strain evidence="6">ChiW17-6978</strain>
    </source>
</reference>
<dbReference type="Gene3D" id="1.10.443.10">
    <property type="entry name" value="Intergrase catalytic core"/>
    <property type="match status" value="1"/>
</dbReference>